<gene>
    <name evidence="1" type="ORF">SAMN04488099_12116</name>
</gene>
<sequence length="238" mass="26868">MTSIHDERQVVGISFPDYPDISLLTAETPRAGINWTSNGAKSSRRQYGPYSVREVWLETNIMMEEPFQEHTILSEAEIHFDDSSTMTVDLGAIEVHTPSLDSLPVERIDWTFNEGEWYEVTYSALEDITFESINSALYEQMEDRVGIQVNGVTAQQAEGLLIESGDTLTVRVEKSTSETPFEGSAYLNTEPALTVSTSEGTSYHVSLLNRYTHYPEHGMIDLYRLLNTGEEDRHDETS</sequence>
<evidence type="ECO:0000313" key="1">
    <source>
        <dbReference type="EMBL" id="SEL35796.1"/>
    </source>
</evidence>
<dbReference type="Proteomes" id="UP000199081">
    <property type="component" value="Unassembled WGS sequence"/>
</dbReference>
<accession>A0A1H7PJL1</accession>
<dbReference type="OrthoDB" id="1905191at2"/>
<name>A0A1H7PJL1_9LACT</name>
<protein>
    <submittedName>
        <fullName evidence="1">Uncharacterized protein</fullName>
    </submittedName>
</protein>
<organism evidence="1 2">
    <name type="scientific">Alkalibacterium pelagium</name>
    <dbReference type="NCBI Taxonomy" id="426702"/>
    <lineage>
        <taxon>Bacteria</taxon>
        <taxon>Bacillati</taxon>
        <taxon>Bacillota</taxon>
        <taxon>Bacilli</taxon>
        <taxon>Lactobacillales</taxon>
        <taxon>Carnobacteriaceae</taxon>
        <taxon>Alkalibacterium</taxon>
    </lineage>
</organism>
<proteinExistence type="predicted"/>
<dbReference type="STRING" id="426702.SAMN04488099_12116"/>
<dbReference type="EMBL" id="FNZU01000021">
    <property type="protein sequence ID" value="SEL35796.1"/>
    <property type="molecule type" value="Genomic_DNA"/>
</dbReference>
<reference evidence="2" key="1">
    <citation type="submission" date="2016-10" db="EMBL/GenBank/DDBJ databases">
        <authorList>
            <person name="Varghese N."/>
            <person name="Submissions S."/>
        </authorList>
    </citation>
    <scope>NUCLEOTIDE SEQUENCE [LARGE SCALE GENOMIC DNA]</scope>
    <source>
        <strain evidence="2">DSM 19183</strain>
    </source>
</reference>
<dbReference type="AlphaFoldDB" id="A0A1H7PJL1"/>
<dbReference type="RefSeq" id="WP_091483000.1">
    <property type="nucleotide sequence ID" value="NZ_BJYC01000025.1"/>
</dbReference>
<evidence type="ECO:0000313" key="2">
    <source>
        <dbReference type="Proteomes" id="UP000199081"/>
    </source>
</evidence>
<keyword evidence="2" id="KW-1185">Reference proteome</keyword>